<gene>
    <name evidence="1" type="ORF">COCVIDRAFT_41492</name>
</gene>
<dbReference type="AlphaFoldDB" id="W7E3E1"/>
<sequence>MLVEEKLTISQPFLLEVERKLCGLAVSNLTLHVGSPQFRSIQSQGQHIIKDIYFGRVRLLTAAGIWVRKDGNFQDSTFEELPDLREIRKQVHNITGRVRSEREFFSLNHKNFTIMLDAINFRHEVNKIKLQSEAFAVVVLIEKLTAYFERKAADRLQI</sequence>
<keyword evidence="2" id="KW-1185">Reference proteome</keyword>
<reference evidence="1 2" key="1">
    <citation type="journal article" date="2013" name="PLoS Genet.">
        <title>Comparative genome structure, secondary metabolite, and effector coding capacity across Cochliobolus pathogens.</title>
        <authorList>
            <person name="Condon B.J."/>
            <person name="Leng Y."/>
            <person name="Wu D."/>
            <person name="Bushley K.E."/>
            <person name="Ohm R.A."/>
            <person name="Otillar R."/>
            <person name="Martin J."/>
            <person name="Schackwitz W."/>
            <person name="Grimwood J."/>
            <person name="MohdZainudin N."/>
            <person name="Xue C."/>
            <person name="Wang R."/>
            <person name="Manning V.A."/>
            <person name="Dhillon B."/>
            <person name="Tu Z.J."/>
            <person name="Steffenson B.J."/>
            <person name="Salamov A."/>
            <person name="Sun H."/>
            <person name="Lowry S."/>
            <person name="LaButti K."/>
            <person name="Han J."/>
            <person name="Copeland A."/>
            <person name="Lindquist E."/>
            <person name="Barry K."/>
            <person name="Schmutz J."/>
            <person name="Baker S.E."/>
            <person name="Ciuffetti L.M."/>
            <person name="Grigoriev I.V."/>
            <person name="Zhong S."/>
            <person name="Turgeon B.G."/>
        </authorList>
    </citation>
    <scope>NUCLEOTIDE SEQUENCE [LARGE SCALE GENOMIC DNA]</scope>
    <source>
        <strain evidence="1 2">FI3</strain>
    </source>
</reference>
<evidence type="ECO:0000313" key="2">
    <source>
        <dbReference type="Proteomes" id="UP000054337"/>
    </source>
</evidence>
<dbReference type="OrthoDB" id="442176at2759"/>
<organism evidence="1 2">
    <name type="scientific">Bipolaris victoriae (strain FI3)</name>
    <name type="common">Victoria blight of oats agent</name>
    <name type="synonym">Cochliobolus victoriae</name>
    <dbReference type="NCBI Taxonomy" id="930091"/>
    <lineage>
        <taxon>Eukaryota</taxon>
        <taxon>Fungi</taxon>
        <taxon>Dikarya</taxon>
        <taxon>Ascomycota</taxon>
        <taxon>Pezizomycotina</taxon>
        <taxon>Dothideomycetes</taxon>
        <taxon>Pleosporomycetidae</taxon>
        <taxon>Pleosporales</taxon>
        <taxon>Pleosporineae</taxon>
        <taxon>Pleosporaceae</taxon>
        <taxon>Bipolaris</taxon>
    </lineage>
</organism>
<dbReference type="EMBL" id="KI968803">
    <property type="protein sequence ID" value="EUN22731.1"/>
    <property type="molecule type" value="Genomic_DNA"/>
</dbReference>
<proteinExistence type="predicted"/>
<dbReference type="HOGENOM" id="CLU_1669071_0_0_1"/>
<dbReference type="Proteomes" id="UP000054337">
    <property type="component" value="Unassembled WGS sequence"/>
</dbReference>
<evidence type="ECO:0000313" key="1">
    <source>
        <dbReference type="EMBL" id="EUN22731.1"/>
    </source>
</evidence>
<name>W7E3E1_BIPV3</name>
<protein>
    <submittedName>
        <fullName evidence="1">Uncharacterized protein</fullName>
    </submittedName>
</protein>
<dbReference type="GeneID" id="26257132"/>
<dbReference type="RefSeq" id="XP_014552309.1">
    <property type="nucleotide sequence ID" value="XM_014696823.1"/>
</dbReference>
<accession>W7E3E1</accession>